<evidence type="ECO:0000313" key="8">
    <source>
        <dbReference type="Proteomes" id="UP000000539"/>
    </source>
</evidence>
<reference evidence="7" key="2">
    <citation type="submission" date="2025-08" db="UniProtKB">
        <authorList>
            <consortium name="Ensembl"/>
        </authorList>
    </citation>
    <scope>IDENTIFICATION</scope>
    <source>
        <strain evidence="7">broiler</strain>
    </source>
</reference>
<keyword evidence="8" id="KW-1185">Reference proteome</keyword>
<dbReference type="PANTHER" id="PTHR12911:SF24">
    <property type="entry name" value="SUN DOMAIN-CONTAINING PROTEIN 3"/>
    <property type="match status" value="1"/>
</dbReference>
<dbReference type="PANTHER" id="PTHR12911">
    <property type="entry name" value="SAD1/UNC-84-LIKE PROTEIN-RELATED"/>
    <property type="match status" value="1"/>
</dbReference>
<dbReference type="GeneID" id="101751416"/>
<evidence type="ECO:0000256" key="1">
    <source>
        <dbReference type="ARBA" id="ARBA00022692"/>
    </source>
</evidence>
<reference evidence="7" key="3">
    <citation type="submission" date="2025-09" db="UniProtKB">
        <authorList>
            <consortium name="Ensembl"/>
        </authorList>
    </citation>
    <scope>IDENTIFICATION</scope>
    <source>
        <strain evidence="7">broiler</strain>
    </source>
</reference>
<dbReference type="Gene3D" id="2.60.120.260">
    <property type="entry name" value="Galactose-binding domain-like"/>
    <property type="match status" value="1"/>
</dbReference>
<dbReference type="FunFam" id="2.60.120.260:FF:000009">
    <property type="entry name" value="SUN domain-containing protein 1 isoform X1"/>
    <property type="match status" value="1"/>
</dbReference>
<evidence type="ECO:0000256" key="2">
    <source>
        <dbReference type="ARBA" id="ARBA00022989"/>
    </source>
</evidence>
<dbReference type="InterPro" id="IPR012919">
    <property type="entry name" value="SUN_dom"/>
</dbReference>
<keyword evidence="4" id="KW-0472">Membrane</keyword>
<dbReference type="PROSITE" id="PS51469">
    <property type="entry name" value="SUN"/>
    <property type="match status" value="1"/>
</dbReference>
<evidence type="ECO:0000259" key="6">
    <source>
        <dbReference type="PROSITE" id="PS51469"/>
    </source>
</evidence>
<dbReference type="InterPro" id="IPR045119">
    <property type="entry name" value="SUN1-5"/>
</dbReference>
<dbReference type="Ensembl" id="ENSGALT00010010246.1">
    <property type="protein sequence ID" value="ENSGALP00010005996.1"/>
    <property type="gene ID" value="ENSGALG00010004384.1"/>
</dbReference>
<gene>
    <name evidence="7" type="primary">LOC101751416</name>
</gene>
<dbReference type="GO" id="GO:0005637">
    <property type="term" value="C:nuclear inner membrane"/>
    <property type="evidence" value="ECO:0007669"/>
    <property type="project" value="UniProtKB-SubCell"/>
</dbReference>
<dbReference type="AlphaFoldDB" id="A0A8V0XP84"/>
<dbReference type="GO" id="GO:0005635">
    <property type="term" value="C:nuclear envelope"/>
    <property type="evidence" value="ECO:0000318"/>
    <property type="project" value="GO_Central"/>
</dbReference>
<proteinExistence type="predicted"/>
<keyword evidence="1" id="KW-0812">Transmembrane</keyword>
<feature type="domain" description="SUN" evidence="6">
    <location>
        <begin position="167"/>
        <end position="329"/>
    </location>
</feature>
<dbReference type="GeneTree" id="ENSGT00940000155225"/>
<evidence type="ECO:0000256" key="4">
    <source>
        <dbReference type="ARBA" id="ARBA00023136"/>
    </source>
</evidence>
<comment type="subcellular location">
    <subcellularLocation>
        <location evidence="5">Nucleus inner membrane</location>
        <topology evidence="5">Single-pass type II membrane protein</topology>
    </subcellularLocation>
</comment>
<dbReference type="OrthoDB" id="10681204at2759"/>
<protein>
    <recommendedName>
        <fullName evidence="6">SUN domain-containing protein</fullName>
    </recommendedName>
</protein>
<dbReference type="Pfam" id="PF07738">
    <property type="entry name" value="Sad1_UNC"/>
    <property type="match status" value="1"/>
</dbReference>
<sequence>MRSPRSLLFSKLNKPSSLNLSSQERCSSPLIILEEETSKLASGKRPAFLTTNKLRQRAAEERGRRTPVLLLAVLSAGAFLWILTTWKTNVLQVSAGPVHELPCLGNSPVCLELKMKTIQFSARKDLILDAVFHSLEENGIDGMKREEILQLTREAVEKVMKHDTWLPSWALKTMGATIDVERTSKSYGGNRWLSPFFSSAKPPETILQPDISAGNCWAFQGSRGHVVIRLPEKIWPTAFTLWHISKAVSPSGEVSTAPREFVVLGMDEDEGEALLGSFIYDVDGEIAQTFPVQEEPRKAFRQIKLEVRSNWGNAEYTCVYRADVHGHPEKT</sequence>
<evidence type="ECO:0000256" key="3">
    <source>
        <dbReference type="ARBA" id="ARBA00023054"/>
    </source>
</evidence>
<keyword evidence="2" id="KW-1133">Transmembrane helix</keyword>
<organism evidence="7 8">
    <name type="scientific">Gallus gallus</name>
    <name type="common">Chicken</name>
    <dbReference type="NCBI Taxonomy" id="9031"/>
    <lineage>
        <taxon>Eukaryota</taxon>
        <taxon>Metazoa</taxon>
        <taxon>Chordata</taxon>
        <taxon>Craniata</taxon>
        <taxon>Vertebrata</taxon>
        <taxon>Euteleostomi</taxon>
        <taxon>Archelosauria</taxon>
        <taxon>Archosauria</taxon>
        <taxon>Dinosauria</taxon>
        <taxon>Saurischia</taxon>
        <taxon>Theropoda</taxon>
        <taxon>Coelurosauria</taxon>
        <taxon>Aves</taxon>
        <taxon>Neognathae</taxon>
        <taxon>Galloanserae</taxon>
        <taxon>Galliformes</taxon>
        <taxon>Phasianidae</taxon>
        <taxon>Phasianinae</taxon>
        <taxon>Gallus</taxon>
    </lineage>
</organism>
<reference evidence="7" key="1">
    <citation type="submission" date="2020-11" db="EMBL/GenBank/DDBJ databases">
        <title>Gallus gallus (Chicken) genome, bGalGal1, GRCg7b, maternal haplotype autosomes + Z &amp; W.</title>
        <authorList>
            <person name="Warren W."/>
            <person name="Formenti G."/>
            <person name="Fedrigo O."/>
            <person name="Haase B."/>
            <person name="Mountcastle J."/>
            <person name="Balacco J."/>
            <person name="Tracey A."/>
            <person name="Schneider V."/>
            <person name="Okimoto R."/>
            <person name="Cheng H."/>
            <person name="Hawken R."/>
            <person name="Howe K."/>
            <person name="Jarvis E.D."/>
        </authorList>
    </citation>
    <scope>NUCLEOTIDE SEQUENCE [LARGE SCALE GENOMIC DNA]</scope>
    <source>
        <strain evidence="7">Broiler</strain>
    </source>
</reference>
<dbReference type="GO" id="GO:0043495">
    <property type="term" value="F:protein-membrane adaptor activity"/>
    <property type="evidence" value="ECO:0000318"/>
    <property type="project" value="GO_Central"/>
</dbReference>
<dbReference type="SMR" id="A0A8V0XP84"/>
<dbReference type="RefSeq" id="XP_025003782.2">
    <property type="nucleotide sequence ID" value="XM_025148014.3"/>
</dbReference>
<dbReference type="GO" id="GO:0034993">
    <property type="term" value="C:meiotic nuclear membrane microtubule tethering complex"/>
    <property type="evidence" value="ECO:0000318"/>
    <property type="project" value="GO_Central"/>
</dbReference>
<evidence type="ECO:0000256" key="5">
    <source>
        <dbReference type="ARBA" id="ARBA00037816"/>
    </source>
</evidence>
<accession>A0A8V0XP84</accession>
<name>A0A8V0XP84_CHICK</name>
<dbReference type="KEGG" id="gga:101751416"/>
<evidence type="ECO:0000313" key="7">
    <source>
        <dbReference type="Ensembl" id="ENSGALP00010005996.1"/>
    </source>
</evidence>
<dbReference type="Proteomes" id="UP000000539">
    <property type="component" value="Chromosome 2"/>
</dbReference>
<keyword evidence="3" id="KW-0175">Coiled coil</keyword>
<dbReference type="OMA" id="ITYRENP"/>